<protein>
    <recommendedName>
        <fullName evidence="7">ARM repeat superfamily protein</fullName>
    </recommendedName>
</protein>
<gene>
    <name evidence="5" type="ORF">POTOM_033661</name>
</gene>
<accession>A0A8X7Z6N6</accession>
<proteinExistence type="inferred from homology"/>
<evidence type="ECO:0000256" key="1">
    <source>
        <dbReference type="ARBA" id="ARBA00004123"/>
    </source>
</evidence>
<keyword evidence="6" id="KW-1185">Reference proteome</keyword>
<name>A0A8X7Z6N6_POPTO</name>
<dbReference type="Proteomes" id="UP000886885">
    <property type="component" value="Chromosome 9A"/>
</dbReference>
<dbReference type="InterPro" id="IPR052464">
    <property type="entry name" value="Synovial_Prolif_Regulator"/>
</dbReference>
<evidence type="ECO:0000313" key="6">
    <source>
        <dbReference type="Proteomes" id="UP000886885"/>
    </source>
</evidence>
<comment type="similarity">
    <text evidence="3">Belongs to the SAAL1 family.</text>
</comment>
<dbReference type="PANTHER" id="PTHR23424:SF23">
    <property type="entry name" value="PROTEIN SAAL1"/>
    <property type="match status" value="1"/>
</dbReference>
<comment type="caution">
    <text evidence="5">The sequence shown here is derived from an EMBL/GenBank/DDBJ whole genome shotgun (WGS) entry which is preliminary data.</text>
</comment>
<evidence type="ECO:0000256" key="2">
    <source>
        <dbReference type="ARBA" id="ARBA00023242"/>
    </source>
</evidence>
<evidence type="ECO:0000256" key="3">
    <source>
        <dbReference type="ARBA" id="ARBA00038401"/>
    </source>
</evidence>
<feature type="compositionally biased region" description="Basic and acidic residues" evidence="4">
    <location>
        <begin position="22"/>
        <end position="32"/>
    </location>
</feature>
<dbReference type="GO" id="GO:0005634">
    <property type="term" value="C:nucleus"/>
    <property type="evidence" value="ECO:0007669"/>
    <property type="project" value="UniProtKB-SubCell"/>
</dbReference>
<dbReference type="OrthoDB" id="2156856at2759"/>
<sequence>MALESKSNPLEEHQDEDDYVEEETRHDEDELARNPSAPPDYEFFEITTTVDPSYIISLIRKLIPIDSVTSRDSRGVNGSDDGGRGDTNQMVEESGNECEKMDIVNDGSRGGGDNDTCRGLAGDEIWEEYGCVLWDLAASRTHAELMVQNLVLEVLMANLTVSQSARVTEICLGIIGNLACHEAPMKHIVSANGLISTIVDQLFSDDTQCLAEACRLLTLGLQGNECYPWAEAVQSEHILCRIIWIAENTLHPQLLEKSVGLMLAILESQQEASCTIVASLMKLGLPRLLINLLDFEMSRLTEERVPERYSVLDVILRAIEALSILDGHSQEICSNKKLLQLVCDLIKLPDKAEDQNSTCRSSEFGTMTIHPPILNSPSVNTFPSSKLQAFTCLLYWQVQVASSCVTVVVLIANILSDMPNLASEMSQDLPFLQGLLEVFPLASDDVEARSALWSIIARLLVRVRENDMSLSSLHQYVLVLARKSEIIEDDLLNRQSDNSCEVTKDLTSSSSKSNRSTALTRIVSILNQWTASKDRLSGGDVAGEHSVDELNVGRLLDCCRKHIDFTE</sequence>
<reference evidence="5" key="1">
    <citation type="journal article" date="2020" name="bioRxiv">
        <title>Hybrid origin of Populus tomentosa Carr. identified through genome sequencing and phylogenomic analysis.</title>
        <authorList>
            <person name="An X."/>
            <person name="Gao K."/>
            <person name="Chen Z."/>
            <person name="Li J."/>
            <person name="Yang X."/>
            <person name="Yang X."/>
            <person name="Zhou J."/>
            <person name="Guo T."/>
            <person name="Zhao T."/>
            <person name="Huang S."/>
            <person name="Miao D."/>
            <person name="Khan W.U."/>
            <person name="Rao P."/>
            <person name="Ye M."/>
            <person name="Lei B."/>
            <person name="Liao W."/>
            <person name="Wang J."/>
            <person name="Ji L."/>
            <person name="Li Y."/>
            <person name="Guo B."/>
            <person name="Mustafa N.S."/>
            <person name="Li S."/>
            <person name="Yun Q."/>
            <person name="Keller S.R."/>
            <person name="Mao J."/>
            <person name="Zhang R."/>
            <person name="Strauss S.H."/>
        </authorList>
    </citation>
    <scope>NUCLEOTIDE SEQUENCE</scope>
    <source>
        <strain evidence="5">GM15</strain>
        <tissue evidence="5">Leaf</tissue>
    </source>
</reference>
<evidence type="ECO:0008006" key="7">
    <source>
        <dbReference type="Google" id="ProtNLM"/>
    </source>
</evidence>
<comment type="subcellular location">
    <subcellularLocation>
        <location evidence="1">Nucleus</location>
    </subcellularLocation>
</comment>
<feature type="region of interest" description="Disordered" evidence="4">
    <location>
        <begin position="1"/>
        <end position="40"/>
    </location>
</feature>
<dbReference type="EMBL" id="JAAWWB010000017">
    <property type="protein sequence ID" value="KAG6763125.1"/>
    <property type="molecule type" value="Genomic_DNA"/>
</dbReference>
<evidence type="ECO:0000313" key="5">
    <source>
        <dbReference type="EMBL" id="KAG6763125.1"/>
    </source>
</evidence>
<organism evidence="5 6">
    <name type="scientific">Populus tomentosa</name>
    <name type="common">Chinese white poplar</name>
    <dbReference type="NCBI Taxonomy" id="118781"/>
    <lineage>
        <taxon>Eukaryota</taxon>
        <taxon>Viridiplantae</taxon>
        <taxon>Streptophyta</taxon>
        <taxon>Embryophyta</taxon>
        <taxon>Tracheophyta</taxon>
        <taxon>Spermatophyta</taxon>
        <taxon>Magnoliopsida</taxon>
        <taxon>eudicotyledons</taxon>
        <taxon>Gunneridae</taxon>
        <taxon>Pentapetalae</taxon>
        <taxon>rosids</taxon>
        <taxon>fabids</taxon>
        <taxon>Malpighiales</taxon>
        <taxon>Salicaceae</taxon>
        <taxon>Saliceae</taxon>
        <taxon>Populus</taxon>
    </lineage>
</organism>
<dbReference type="AlphaFoldDB" id="A0A8X7Z6N6"/>
<dbReference type="PANTHER" id="PTHR23424">
    <property type="entry name" value="SERUM AMYLOID A"/>
    <property type="match status" value="1"/>
</dbReference>
<keyword evidence="2" id="KW-0539">Nucleus</keyword>
<evidence type="ECO:0000256" key="4">
    <source>
        <dbReference type="SAM" id="MobiDB-lite"/>
    </source>
</evidence>